<name>A0A4R5XIM8_9AGAM</name>
<sequence>MNMNEAPNPTRPNSFIEDGTYLIVNASPERRNHIILADDGSLAAGSKQQDGEPALNELWDVKMLENGRYNIRSWQSHEYASEPHNRGGAVVTQARGNDWIITETRFKGQFVIGLVRAQLYWCLAGDDVGTPVTLRDNPAVRGCNWIFKKYDGALPDQNFPPTDPLLQHLHHMLTKLPDHRNVHSNQLRDLAVHEAGYDYRPLSEGCLEGTRTELIGNIMQWTEHGRGPATMQWRRGRGSANDRSVRPICWLSGPAGAGKSAVAQEVATQLHDENRLLASFFFRRGEGARSGSSRFIITLAYHLSRSIPITDGLFQHILNDNPTITNQPLGVQFKKLLVDVLCPKEVVDRTAPAHVPLRVIVIDALDECDDKLAMREFIRILAAVMMNRRIPLLFFITSRVEEHIREEFESIRSTTHVLSLDDFDARIDIHEFFRSRFENLRKMKGRLMARVPQPWPSTADIDILVEKSSGLFIFASTLLRYVEAATMPHRELPKLLDAHVGIDPLYSQVLSFASRDDHFDRVLGTVILLQESLPLPQLSHLLQLEYEEVLVELLQVQSVLKVPEDDKQPVQLMHTSLRDFLTTEERSKTFFINPPACHAGITVDCLRVIMDHEGDTFLDGKAEIYASQNWYQHFLNIVTGENINIVLNSPSCNPVIRSLEEFRLRQIFDLWVNTVILQRRQIVRRALSILNEIIQSLNQLQNYPVELLQYIQDIQKHFDLVSAIRLMCNSISLVS</sequence>
<feature type="domain" description="Nephrocystin 3-like N-terminal" evidence="2">
    <location>
        <begin position="242"/>
        <end position="399"/>
    </location>
</feature>
<organism evidence="3 4">
    <name type="scientific">Rickenella mellea</name>
    <dbReference type="NCBI Taxonomy" id="50990"/>
    <lineage>
        <taxon>Eukaryota</taxon>
        <taxon>Fungi</taxon>
        <taxon>Dikarya</taxon>
        <taxon>Basidiomycota</taxon>
        <taxon>Agaricomycotina</taxon>
        <taxon>Agaricomycetes</taxon>
        <taxon>Hymenochaetales</taxon>
        <taxon>Rickenellaceae</taxon>
        <taxon>Rickenella</taxon>
    </lineage>
</organism>
<gene>
    <name evidence="3" type="ORF">BD410DRAFT_780754</name>
</gene>
<dbReference type="Proteomes" id="UP000294933">
    <property type="component" value="Unassembled WGS sequence"/>
</dbReference>
<keyword evidence="4" id="KW-1185">Reference proteome</keyword>
<evidence type="ECO:0000256" key="1">
    <source>
        <dbReference type="ARBA" id="ARBA00022737"/>
    </source>
</evidence>
<dbReference type="Gene3D" id="3.40.50.300">
    <property type="entry name" value="P-loop containing nucleotide triphosphate hydrolases"/>
    <property type="match status" value="1"/>
</dbReference>
<keyword evidence="1" id="KW-0677">Repeat</keyword>
<evidence type="ECO:0000313" key="3">
    <source>
        <dbReference type="EMBL" id="TDL30207.1"/>
    </source>
</evidence>
<dbReference type="EMBL" id="ML170156">
    <property type="protein sequence ID" value="TDL30207.1"/>
    <property type="molecule type" value="Genomic_DNA"/>
</dbReference>
<dbReference type="AlphaFoldDB" id="A0A4R5XIM8"/>
<evidence type="ECO:0000259" key="2">
    <source>
        <dbReference type="Pfam" id="PF24883"/>
    </source>
</evidence>
<dbReference type="OrthoDB" id="5967843at2759"/>
<proteinExistence type="predicted"/>
<dbReference type="PANTHER" id="PTHR10039:SF14">
    <property type="entry name" value="NACHT DOMAIN-CONTAINING PROTEIN"/>
    <property type="match status" value="1"/>
</dbReference>
<dbReference type="SUPFAM" id="SSF52540">
    <property type="entry name" value="P-loop containing nucleoside triphosphate hydrolases"/>
    <property type="match status" value="1"/>
</dbReference>
<dbReference type="VEuPathDB" id="FungiDB:BD410DRAFT_780754"/>
<dbReference type="InterPro" id="IPR056884">
    <property type="entry name" value="NPHP3-like_N"/>
</dbReference>
<accession>A0A4R5XIM8</accession>
<dbReference type="Gene3D" id="2.80.10.50">
    <property type="match status" value="1"/>
</dbReference>
<protein>
    <recommendedName>
        <fullName evidence="2">Nephrocystin 3-like N-terminal domain-containing protein</fullName>
    </recommendedName>
</protein>
<evidence type="ECO:0000313" key="4">
    <source>
        <dbReference type="Proteomes" id="UP000294933"/>
    </source>
</evidence>
<dbReference type="InterPro" id="IPR027417">
    <property type="entry name" value="P-loop_NTPase"/>
</dbReference>
<dbReference type="Pfam" id="PF24883">
    <property type="entry name" value="NPHP3_N"/>
    <property type="match status" value="1"/>
</dbReference>
<dbReference type="STRING" id="50990.A0A4R5XIM8"/>
<dbReference type="PANTHER" id="PTHR10039">
    <property type="entry name" value="AMELOGENIN"/>
    <property type="match status" value="1"/>
</dbReference>
<reference evidence="3 4" key="1">
    <citation type="submission" date="2018-06" db="EMBL/GenBank/DDBJ databases">
        <title>A transcriptomic atlas of mushroom development highlights an independent origin of complex multicellularity.</title>
        <authorList>
            <consortium name="DOE Joint Genome Institute"/>
            <person name="Krizsan K."/>
            <person name="Almasi E."/>
            <person name="Merenyi Z."/>
            <person name="Sahu N."/>
            <person name="Viragh M."/>
            <person name="Koszo T."/>
            <person name="Mondo S."/>
            <person name="Kiss B."/>
            <person name="Balint B."/>
            <person name="Kues U."/>
            <person name="Barry K."/>
            <person name="Hegedus J.C."/>
            <person name="Henrissat B."/>
            <person name="Johnson J."/>
            <person name="Lipzen A."/>
            <person name="Ohm R."/>
            <person name="Nagy I."/>
            <person name="Pangilinan J."/>
            <person name="Yan J."/>
            <person name="Xiong Y."/>
            <person name="Grigoriev I.V."/>
            <person name="Hibbett D.S."/>
            <person name="Nagy L.G."/>
        </authorList>
    </citation>
    <scope>NUCLEOTIDE SEQUENCE [LARGE SCALE GENOMIC DNA]</scope>
    <source>
        <strain evidence="3 4">SZMC22713</strain>
    </source>
</reference>